<dbReference type="Proteomes" id="UP000015105">
    <property type="component" value="Chromosome 6D"/>
</dbReference>
<dbReference type="Gramene" id="AET6Gv20968100.4">
    <property type="protein sequence ID" value="AET6Gv20968100.4"/>
    <property type="gene ID" value="AET6Gv20968100"/>
</dbReference>
<evidence type="ECO:0000256" key="10">
    <source>
        <dbReference type="ARBA" id="ARBA00022777"/>
    </source>
</evidence>
<dbReference type="EC" id="2.7.13.3" evidence="5"/>
<dbReference type="GO" id="GO:0005524">
    <property type="term" value="F:ATP binding"/>
    <property type="evidence" value="ECO:0007669"/>
    <property type="project" value="UniProtKB-KW"/>
</dbReference>
<protein>
    <recommendedName>
        <fullName evidence="5">histidine kinase</fullName>
        <ecNumber evidence="5">2.7.13.3</ecNumber>
    </recommendedName>
</protein>
<comment type="cofactor">
    <cofactor evidence="2">
        <name>Cu cation</name>
        <dbReference type="ChEBI" id="CHEBI:23378"/>
    </cofactor>
</comment>
<keyword evidence="8" id="KW-0547">Nucleotide-binding</keyword>
<evidence type="ECO:0000256" key="13">
    <source>
        <dbReference type="ARBA" id="ARBA00022989"/>
    </source>
</evidence>
<evidence type="ECO:0000256" key="3">
    <source>
        <dbReference type="ARBA" id="ARBA00004477"/>
    </source>
</evidence>
<keyword evidence="13" id="KW-1133">Transmembrane helix</keyword>
<dbReference type="GO" id="GO:0005789">
    <property type="term" value="C:endoplasmic reticulum membrane"/>
    <property type="evidence" value="ECO:0007669"/>
    <property type="project" value="UniProtKB-SubCell"/>
</dbReference>
<keyword evidence="16" id="KW-0472">Membrane</keyword>
<keyword evidence="19" id="KW-1185">Reference proteome</keyword>
<dbReference type="PANTHER" id="PTHR24423">
    <property type="entry name" value="TWO-COMPONENT SENSOR HISTIDINE KINASE"/>
    <property type="match status" value="1"/>
</dbReference>
<evidence type="ECO:0000256" key="14">
    <source>
        <dbReference type="ARBA" id="ARBA00023008"/>
    </source>
</evidence>
<evidence type="ECO:0000256" key="7">
    <source>
        <dbReference type="ARBA" id="ARBA00022692"/>
    </source>
</evidence>
<dbReference type="FunFam" id="1.10.287.130:FF:000004">
    <property type="entry name" value="Ethylene receptor 1"/>
    <property type="match status" value="1"/>
</dbReference>
<keyword evidence="12" id="KW-0067">ATP-binding</keyword>
<dbReference type="CDD" id="cd00082">
    <property type="entry name" value="HisKA"/>
    <property type="match status" value="1"/>
</dbReference>
<evidence type="ECO:0000256" key="5">
    <source>
        <dbReference type="ARBA" id="ARBA00012438"/>
    </source>
</evidence>
<comment type="catalytic activity">
    <reaction evidence="1">
        <text>ATP + protein L-histidine = ADP + protein N-phospho-L-histidine.</text>
        <dbReference type="EC" id="2.7.13.3"/>
    </reaction>
</comment>
<dbReference type="GO" id="GO:0051740">
    <property type="term" value="F:ethylene binding"/>
    <property type="evidence" value="ECO:0007669"/>
    <property type="project" value="TreeGrafter"/>
</dbReference>
<evidence type="ECO:0000256" key="16">
    <source>
        <dbReference type="ARBA" id="ARBA00023136"/>
    </source>
</evidence>
<evidence type="ECO:0000256" key="4">
    <source>
        <dbReference type="ARBA" id="ARBA00009842"/>
    </source>
</evidence>
<evidence type="ECO:0000256" key="9">
    <source>
        <dbReference type="ARBA" id="ARBA00022745"/>
    </source>
</evidence>
<reference evidence="19" key="2">
    <citation type="journal article" date="2017" name="Nat. Plants">
        <title>The Aegilops tauschii genome reveals multiple impacts of transposons.</title>
        <authorList>
            <person name="Zhao G."/>
            <person name="Zou C."/>
            <person name="Li K."/>
            <person name="Wang K."/>
            <person name="Li T."/>
            <person name="Gao L."/>
            <person name="Zhang X."/>
            <person name="Wang H."/>
            <person name="Yang Z."/>
            <person name="Liu X."/>
            <person name="Jiang W."/>
            <person name="Mao L."/>
            <person name="Kong X."/>
            <person name="Jiao Y."/>
            <person name="Jia J."/>
        </authorList>
    </citation>
    <scope>NUCLEOTIDE SEQUENCE [LARGE SCALE GENOMIC DNA]</scope>
    <source>
        <strain evidence="19">cv. AL8/78</strain>
    </source>
</reference>
<name>A0A453Q3Q3_AEGTS</name>
<keyword evidence="7" id="KW-0812">Transmembrane</keyword>
<organism evidence="18 19">
    <name type="scientific">Aegilops tauschii subsp. strangulata</name>
    <name type="common">Goatgrass</name>
    <dbReference type="NCBI Taxonomy" id="200361"/>
    <lineage>
        <taxon>Eukaryota</taxon>
        <taxon>Viridiplantae</taxon>
        <taxon>Streptophyta</taxon>
        <taxon>Embryophyta</taxon>
        <taxon>Tracheophyta</taxon>
        <taxon>Spermatophyta</taxon>
        <taxon>Magnoliopsida</taxon>
        <taxon>Liliopsida</taxon>
        <taxon>Poales</taxon>
        <taxon>Poaceae</taxon>
        <taxon>BOP clade</taxon>
        <taxon>Pooideae</taxon>
        <taxon>Triticodae</taxon>
        <taxon>Triticeae</taxon>
        <taxon>Triticinae</taxon>
        <taxon>Aegilops</taxon>
    </lineage>
</organism>
<evidence type="ECO:0000256" key="12">
    <source>
        <dbReference type="ARBA" id="ARBA00022840"/>
    </source>
</evidence>
<keyword evidence="6" id="KW-0808">Transferase</keyword>
<dbReference type="SMART" id="SM00388">
    <property type="entry name" value="HisKA"/>
    <property type="match status" value="1"/>
</dbReference>
<dbReference type="InterPro" id="IPR003661">
    <property type="entry name" value="HisK_dim/P_dom"/>
</dbReference>
<evidence type="ECO:0000256" key="2">
    <source>
        <dbReference type="ARBA" id="ARBA00001935"/>
    </source>
</evidence>
<evidence type="ECO:0000313" key="19">
    <source>
        <dbReference type="Proteomes" id="UP000015105"/>
    </source>
</evidence>
<reference evidence="18" key="3">
    <citation type="journal article" date="2017" name="Nature">
        <title>Genome sequence of the progenitor of the wheat D genome Aegilops tauschii.</title>
        <authorList>
            <person name="Luo M.C."/>
            <person name="Gu Y.Q."/>
            <person name="Puiu D."/>
            <person name="Wang H."/>
            <person name="Twardziok S.O."/>
            <person name="Deal K.R."/>
            <person name="Huo N."/>
            <person name="Zhu T."/>
            <person name="Wang L."/>
            <person name="Wang Y."/>
            <person name="McGuire P.E."/>
            <person name="Liu S."/>
            <person name="Long H."/>
            <person name="Ramasamy R.K."/>
            <person name="Rodriguez J.C."/>
            <person name="Van S.L."/>
            <person name="Yuan L."/>
            <person name="Wang Z."/>
            <person name="Xia Z."/>
            <person name="Xiao L."/>
            <person name="Anderson O.D."/>
            <person name="Ouyang S."/>
            <person name="Liang Y."/>
            <person name="Zimin A.V."/>
            <person name="Pertea G."/>
            <person name="Qi P."/>
            <person name="Bennetzen J.L."/>
            <person name="Dai X."/>
            <person name="Dawson M.W."/>
            <person name="Muller H.G."/>
            <person name="Kugler K."/>
            <person name="Rivarola-Duarte L."/>
            <person name="Spannagl M."/>
            <person name="Mayer K.F.X."/>
            <person name="Lu F.H."/>
            <person name="Bevan M.W."/>
            <person name="Leroy P."/>
            <person name="Li P."/>
            <person name="You F.M."/>
            <person name="Sun Q."/>
            <person name="Liu Z."/>
            <person name="Lyons E."/>
            <person name="Wicker T."/>
            <person name="Salzberg S.L."/>
            <person name="Devos K.M."/>
            <person name="Dvorak J."/>
        </authorList>
    </citation>
    <scope>NUCLEOTIDE SEQUENCE [LARGE SCALE GENOMIC DNA]</scope>
    <source>
        <strain evidence="18">cv. AL8/78</strain>
    </source>
</reference>
<proteinExistence type="inferred from homology"/>
<feature type="domain" description="Signal transduction histidine kinase dimerisation/phosphoacceptor" evidence="17">
    <location>
        <begin position="25"/>
        <end position="90"/>
    </location>
</feature>
<evidence type="ECO:0000256" key="11">
    <source>
        <dbReference type="ARBA" id="ARBA00022824"/>
    </source>
</evidence>
<comment type="subcellular location">
    <subcellularLocation>
        <location evidence="3">Endoplasmic reticulum membrane</location>
        <topology evidence="3">Multi-pass membrane protein</topology>
    </subcellularLocation>
</comment>
<reference evidence="18" key="4">
    <citation type="submission" date="2019-03" db="UniProtKB">
        <authorList>
            <consortium name="EnsemblPlants"/>
        </authorList>
    </citation>
    <scope>IDENTIFICATION</scope>
</reference>
<dbReference type="SUPFAM" id="SSF47384">
    <property type="entry name" value="Homodimeric domain of signal transducing histidine kinase"/>
    <property type="match status" value="1"/>
</dbReference>
<keyword evidence="11" id="KW-0256">Endoplasmic reticulum</keyword>
<evidence type="ECO:0000256" key="1">
    <source>
        <dbReference type="ARBA" id="ARBA00000085"/>
    </source>
</evidence>
<evidence type="ECO:0000259" key="17">
    <source>
        <dbReference type="SMART" id="SM00388"/>
    </source>
</evidence>
<comment type="similarity">
    <text evidence="4">Belongs to the ethylene receptor family.</text>
</comment>
<keyword evidence="15" id="KW-0902">Two-component regulatory system</keyword>
<reference evidence="19" key="1">
    <citation type="journal article" date="2014" name="Science">
        <title>Ancient hybridizations among the ancestral genomes of bread wheat.</title>
        <authorList>
            <consortium name="International Wheat Genome Sequencing Consortium,"/>
            <person name="Marcussen T."/>
            <person name="Sandve S.R."/>
            <person name="Heier L."/>
            <person name="Spannagl M."/>
            <person name="Pfeifer M."/>
            <person name="Jakobsen K.S."/>
            <person name="Wulff B.B."/>
            <person name="Steuernagel B."/>
            <person name="Mayer K.F."/>
            <person name="Olsen O.A."/>
        </authorList>
    </citation>
    <scope>NUCLEOTIDE SEQUENCE [LARGE SCALE GENOMIC DNA]</scope>
    <source>
        <strain evidence="19">cv. AL8/78</strain>
    </source>
</reference>
<dbReference type="EnsemblPlants" id="AET6Gv20968100.4">
    <property type="protein sequence ID" value="AET6Gv20968100.4"/>
    <property type="gene ID" value="AET6Gv20968100"/>
</dbReference>
<keyword evidence="14" id="KW-0186">Copper</keyword>
<dbReference type="Gene3D" id="1.10.287.130">
    <property type="match status" value="1"/>
</dbReference>
<sequence>MRDRLAEQNRELLQARRDTLMANEARDAFQRVMSQGMRRPIHSILGLVSVVQEDDLTPEQKLVVDTMGRTATVVSTLINDVMEMSATNRERFPLETRPFQLHSMIRDAACVSRCLCDRIDSGHVTFRVRADDEVAEDTLGQRWDPWRPSYSSGYSSVKFVIGVKSQQSSGSRIPPPGQFKRKPSGEGFDLRLSFSMCRKLVQVLSNCPFLTS</sequence>
<keyword evidence="9" id="KW-0936">Ethylene signaling pathway</keyword>
<dbReference type="Pfam" id="PF00512">
    <property type="entry name" value="HisKA"/>
    <property type="match status" value="1"/>
</dbReference>
<dbReference type="GO" id="GO:0000155">
    <property type="term" value="F:phosphorelay sensor kinase activity"/>
    <property type="evidence" value="ECO:0007669"/>
    <property type="project" value="InterPro"/>
</dbReference>
<evidence type="ECO:0000313" key="18">
    <source>
        <dbReference type="EnsemblPlants" id="AET6Gv20968100.4"/>
    </source>
</evidence>
<evidence type="ECO:0000256" key="8">
    <source>
        <dbReference type="ARBA" id="ARBA00022741"/>
    </source>
</evidence>
<evidence type="ECO:0000256" key="15">
    <source>
        <dbReference type="ARBA" id="ARBA00023012"/>
    </source>
</evidence>
<dbReference type="InterPro" id="IPR036097">
    <property type="entry name" value="HisK_dim/P_sf"/>
</dbReference>
<keyword evidence="10" id="KW-0418">Kinase</keyword>
<dbReference type="AlphaFoldDB" id="A0A453Q3Q3"/>
<dbReference type="GO" id="GO:0038199">
    <property type="term" value="F:ethylene receptor activity"/>
    <property type="evidence" value="ECO:0007669"/>
    <property type="project" value="TreeGrafter"/>
</dbReference>
<dbReference type="GO" id="GO:0046872">
    <property type="term" value="F:metal ion binding"/>
    <property type="evidence" value="ECO:0007669"/>
    <property type="project" value="UniProtKB-KW"/>
</dbReference>
<evidence type="ECO:0000256" key="6">
    <source>
        <dbReference type="ARBA" id="ARBA00022679"/>
    </source>
</evidence>
<dbReference type="PANTHER" id="PTHR24423:SF624">
    <property type="entry name" value="ETHYLENE RECEPTOR 3"/>
    <property type="match status" value="1"/>
</dbReference>
<reference evidence="18" key="5">
    <citation type="journal article" date="2021" name="G3 (Bethesda)">
        <title>Aegilops tauschii genome assembly Aet v5.0 features greater sequence contiguity and improved annotation.</title>
        <authorList>
            <person name="Wang L."/>
            <person name="Zhu T."/>
            <person name="Rodriguez J.C."/>
            <person name="Deal K.R."/>
            <person name="Dubcovsky J."/>
            <person name="McGuire P.E."/>
            <person name="Lux T."/>
            <person name="Spannagl M."/>
            <person name="Mayer K.F.X."/>
            <person name="Baldrich P."/>
            <person name="Meyers B.C."/>
            <person name="Huo N."/>
            <person name="Gu Y.Q."/>
            <person name="Zhou H."/>
            <person name="Devos K.M."/>
            <person name="Bennetzen J.L."/>
            <person name="Unver T."/>
            <person name="Budak H."/>
            <person name="Gulick P.J."/>
            <person name="Galiba G."/>
            <person name="Kalapos B."/>
            <person name="Nelson D.R."/>
            <person name="Li P."/>
            <person name="You F.M."/>
            <person name="Luo M.C."/>
            <person name="Dvorak J."/>
        </authorList>
    </citation>
    <scope>NUCLEOTIDE SEQUENCE [LARGE SCALE GENOMIC DNA]</scope>
    <source>
        <strain evidence="18">cv. AL8/78</strain>
    </source>
</reference>
<accession>A0A453Q3Q3</accession>